<keyword evidence="6 10" id="KW-0906">Nuclear pore complex</keyword>
<dbReference type="Pfam" id="PF04097">
    <property type="entry name" value="Nic96"/>
    <property type="match status" value="3"/>
</dbReference>
<keyword evidence="10" id="KW-0813">Transport</keyword>
<keyword evidence="7 10" id="KW-0539">Nucleus</keyword>
<dbReference type="GO" id="GO:0016973">
    <property type="term" value="P:poly(A)+ mRNA export from nucleus"/>
    <property type="evidence" value="ECO:0007669"/>
    <property type="project" value="TreeGrafter"/>
</dbReference>
<evidence type="ECO:0000256" key="1">
    <source>
        <dbReference type="ARBA" id="ARBA00004567"/>
    </source>
</evidence>
<sequence>MDTEGFGELLQQAEQLAAETEGISELPHVERNLQEIQQAGERLRSRTLTRTSQETADVKASVLLGSRGLDISHISQRLESLSAATTFEPLEPVKDTDIQGFLKNEKDNALLSAIEESRKRTFGMAEEYHRESMLVEWEQVKQRILHTLLASGEDALDFTQESEPSYISDAGPPGRSSLDSVEMAYARQIYIYNEKIVNGHLQPNLVDLCASVTELDDKNISDMWTMVKQMTDVLLTPATDALKSRNSVEVRMEFVRQALGYLEQSYKNYTLVTVFGNLHQAQLGGVPGTYQLVRSFLNIKLPAPLPGLQVVNRAQHQLGEFKTWFQEYMNSKDRRLSPATENKLRLHYRRALRNNTDPYKRAVYCIIGRCDVTDNQSEVADKTEDYLWLKLNQVCFDDDGTSSPQDRLTLSQFQKQLLEDYGESHFTVNHQPFLYFQVLFLTAQFEAAIAFLFRMERLRCHAVHVALVLFELKLLLKSSGQSAQLLSHEPGDPPCMRRLNFVRLLILYTRKFESTDPREALQYFYFLRDEKDSQGENMFLRCVSELVIESREFDMILGKLENDGSRKISAPQSNKERLKNMALSVAERYRAQGISANKFVDSTFYLLLDLITFFDEYHSGHIDRAFDVRHNLSEVLLATMNILFTQFKRLKGTSPSSASRPQRVIEDRDSQLRSQARALITFAGMIPYRTSGDTNARLVQMEVLMN</sequence>
<comment type="caution">
    <text evidence="11">The sequence shown here is derived from an EMBL/GenBank/DDBJ whole genome shotgun (WGS) entry which is preliminary data.</text>
</comment>
<dbReference type="GO" id="GO:0017056">
    <property type="term" value="F:structural constituent of nuclear pore"/>
    <property type="evidence" value="ECO:0007669"/>
    <property type="project" value="InterPro"/>
</dbReference>
<evidence type="ECO:0000256" key="5">
    <source>
        <dbReference type="ARBA" id="ARBA00023010"/>
    </source>
</evidence>
<keyword evidence="10" id="KW-0509">mRNA transport</keyword>
<evidence type="ECO:0000313" key="11">
    <source>
        <dbReference type="EMBL" id="KAJ8782608.1"/>
    </source>
</evidence>
<evidence type="ECO:0000256" key="6">
    <source>
        <dbReference type="ARBA" id="ARBA00023132"/>
    </source>
</evidence>
<gene>
    <name evidence="11" type="ORF">J1605_000587</name>
</gene>
<dbReference type="PANTHER" id="PTHR11225">
    <property type="entry name" value="NUCLEAR PORE COMPLEX PROTEIN NUP93 NUCLEOPORIN NUP93 DEAD EYE PROTEIN"/>
    <property type="match status" value="1"/>
</dbReference>
<comment type="function">
    <text evidence="8">Plays a role in the nuclear pore complex (NPC) assembly and/or maintenance. May anchor nucleoporins, but not NUP153 and TPR, to the NPC. During renal development, regulates podocyte migration and proliferation through SMAD4 signaling.</text>
</comment>
<evidence type="ECO:0000256" key="10">
    <source>
        <dbReference type="RuleBase" id="RU364035"/>
    </source>
</evidence>
<comment type="subunit">
    <text evidence="9">Part of the nuclear pore complex (NPC). Component of the p62 complex, a complex composed of NUP62 and NUP54. Forms a complex with NUP35, NUP155, NUP205 and lamin B; the interaction with NUP35 is direct. Does not interact with TPR. Interacts with SMAD4 and IPO7; translocates SMAD4 to the nucleus through the NPC upon BMP7 stimulation resulting in activation of SMAD4 signaling.</text>
</comment>
<dbReference type="GO" id="GO:0006606">
    <property type="term" value="P:protein import into nucleus"/>
    <property type="evidence" value="ECO:0007669"/>
    <property type="project" value="TreeGrafter"/>
</dbReference>
<proteinExistence type="inferred from homology"/>
<dbReference type="PANTHER" id="PTHR11225:SF4">
    <property type="entry name" value="NUCLEAR PORE COMPLEX PROTEIN NUP93"/>
    <property type="match status" value="1"/>
</dbReference>
<name>A0AB34GTH7_ESCRO</name>
<evidence type="ECO:0000256" key="7">
    <source>
        <dbReference type="ARBA" id="ARBA00023242"/>
    </source>
</evidence>
<accession>A0AB34GTH7</accession>
<keyword evidence="12" id="KW-1185">Reference proteome</keyword>
<protein>
    <recommendedName>
        <fullName evidence="4 10">Nuclear pore complex protein Nup93</fullName>
    </recommendedName>
</protein>
<dbReference type="EMBL" id="JAIQCJ010002103">
    <property type="protein sequence ID" value="KAJ8782608.1"/>
    <property type="molecule type" value="Genomic_DNA"/>
</dbReference>
<organism evidence="11 12">
    <name type="scientific">Eschrichtius robustus</name>
    <name type="common">California gray whale</name>
    <name type="synonym">Eschrichtius gibbosus</name>
    <dbReference type="NCBI Taxonomy" id="9764"/>
    <lineage>
        <taxon>Eukaryota</taxon>
        <taxon>Metazoa</taxon>
        <taxon>Chordata</taxon>
        <taxon>Craniata</taxon>
        <taxon>Vertebrata</taxon>
        <taxon>Euteleostomi</taxon>
        <taxon>Mammalia</taxon>
        <taxon>Eutheria</taxon>
        <taxon>Laurasiatheria</taxon>
        <taxon>Artiodactyla</taxon>
        <taxon>Whippomorpha</taxon>
        <taxon>Cetacea</taxon>
        <taxon>Mysticeti</taxon>
        <taxon>Eschrichtiidae</taxon>
        <taxon>Eschrichtius</taxon>
    </lineage>
</organism>
<evidence type="ECO:0000256" key="3">
    <source>
        <dbReference type="ARBA" id="ARBA00010186"/>
    </source>
</evidence>
<evidence type="ECO:0000256" key="2">
    <source>
        <dbReference type="ARBA" id="ARBA00004617"/>
    </source>
</evidence>
<evidence type="ECO:0000256" key="9">
    <source>
        <dbReference type="ARBA" id="ARBA00046935"/>
    </source>
</evidence>
<dbReference type="InterPro" id="IPR007231">
    <property type="entry name" value="Nucleoporin_int_Nup93/Nic96"/>
</dbReference>
<dbReference type="AlphaFoldDB" id="A0AB34GTH7"/>
<evidence type="ECO:0000256" key="4">
    <source>
        <dbReference type="ARBA" id="ARBA00017717"/>
    </source>
</evidence>
<dbReference type="GO" id="GO:0005643">
    <property type="term" value="C:nuclear pore"/>
    <property type="evidence" value="ECO:0007669"/>
    <property type="project" value="UniProtKB-SubCell"/>
</dbReference>
<keyword evidence="10" id="KW-0653">Protein transport</keyword>
<comment type="similarity">
    <text evidence="3 10">Belongs to the nucleoporin interacting component (NIC) family.</text>
</comment>
<comment type="subcellular location">
    <subcellularLocation>
        <location evidence="2">Nucleus membrane</location>
        <topology evidence="2">Peripheral membrane protein</topology>
    </subcellularLocation>
    <subcellularLocation>
        <location evidence="1 10">Nucleus</location>
        <location evidence="1 10">Nuclear pore complex</location>
    </subcellularLocation>
</comment>
<dbReference type="Proteomes" id="UP001159641">
    <property type="component" value="Unassembled WGS sequence"/>
</dbReference>
<keyword evidence="10" id="KW-0472">Membrane</keyword>
<evidence type="ECO:0000313" key="12">
    <source>
        <dbReference type="Proteomes" id="UP001159641"/>
    </source>
</evidence>
<keyword evidence="5 10" id="KW-0811">Translocation</keyword>
<dbReference type="GO" id="GO:0031965">
    <property type="term" value="C:nuclear membrane"/>
    <property type="evidence" value="ECO:0007669"/>
    <property type="project" value="UniProtKB-SubCell"/>
</dbReference>
<evidence type="ECO:0000256" key="8">
    <source>
        <dbReference type="ARBA" id="ARBA00045728"/>
    </source>
</evidence>
<reference evidence="11 12" key="1">
    <citation type="submission" date="2022-11" db="EMBL/GenBank/DDBJ databases">
        <title>Whole genome sequence of Eschrichtius robustus ER-17-0199.</title>
        <authorList>
            <person name="Bruniche-Olsen A."/>
            <person name="Black A.N."/>
            <person name="Fields C.J."/>
            <person name="Walden K."/>
            <person name="Dewoody J.A."/>
        </authorList>
    </citation>
    <scope>NUCLEOTIDE SEQUENCE [LARGE SCALE GENOMIC DNA]</scope>
    <source>
        <strain evidence="11">ER-17-0199</strain>
        <tissue evidence="11">Blubber</tissue>
    </source>
</reference>